<keyword evidence="3" id="KW-1185">Reference proteome</keyword>
<feature type="region of interest" description="Disordered" evidence="1">
    <location>
        <begin position="592"/>
        <end position="670"/>
    </location>
</feature>
<feature type="compositionally biased region" description="Low complexity" evidence="1">
    <location>
        <begin position="641"/>
        <end position="662"/>
    </location>
</feature>
<evidence type="ECO:0000313" key="3">
    <source>
        <dbReference type="Proteomes" id="UP000183809"/>
    </source>
</evidence>
<feature type="compositionally biased region" description="Low complexity" evidence="1">
    <location>
        <begin position="532"/>
        <end position="553"/>
    </location>
</feature>
<feature type="compositionally biased region" description="Basic and acidic residues" evidence="1">
    <location>
        <begin position="592"/>
        <end position="603"/>
    </location>
</feature>
<feature type="compositionally biased region" description="Acidic residues" evidence="1">
    <location>
        <begin position="908"/>
        <end position="919"/>
    </location>
</feature>
<dbReference type="EMBL" id="MNUE01000084">
    <property type="protein sequence ID" value="OJD29313.1"/>
    <property type="molecule type" value="Genomic_DNA"/>
</dbReference>
<feature type="compositionally biased region" description="Low complexity" evidence="1">
    <location>
        <begin position="724"/>
        <end position="749"/>
    </location>
</feature>
<comment type="caution">
    <text evidence="2">The sequence shown here is derived from an EMBL/GenBank/DDBJ whole genome shotgun (WGS) entry which is preliminary data.</text>
</comment>
<feature type="compositionally biased region" description="Low complexity" evidence="1">
    <location>
        <begin position="805"/>
        <end position="823"/>
    </location>
</feature>
<feature type="region of interest" description="Disordered" evidence="1">
    <location>
        <begin position="1"/>
        <end position="45"/>
    </location>
</feature>
<reference evidence="2 3" key="1">
    <citation type="submission" date="2016-10" db="EMBL/GenBank/DDBJ databases">
        <title>Proteomics and genomics reveal pathogen-plant mechanisms compatible with a hemibiotrophic lifestyle of Diplodia corticola.</title>
        <authorList>
            <person name="Fernandes I."/>
            <person name="De Jonge R."/>
            <person name="Van De Peer Y."/>
            <person name="Devreese B."/>
            <person name="Alves A."/>
            <person name="Esteves A.C."/>
        </authorList>
    </citation>
    <scope>NUCLEOTIDE SEQUENCE [LARGE SCALE GENOMIC DNA]</scope>
    <source>
        <strain evidence="2 3">CBS 112549</strain>
    </source>
</reference>
<feature type="compositionally biased region" description="Polar residues" evidence="1">
    <location>
        <begin position="364"/>
        <end position="373"/>
    </location>
</feature>
<organism evidence="2 3">
    <name type="scientific">Diplodia corticola</name>
    <dbReference type="NCBI Taxonomy" id="236234"/>
    <lineage>
        <taxon>Eukaryota</taxon>
        <taxon>Fungi</taxon>
        <taxon>Dikarya</taxon>
        <taxon>Ascomycota</taxon>
        <taxon>Pezizomycotina</taxon>
        <taxon>Dothideomycetes</taxon>
        <taxon>Dothideomycetes incertae sedis</taxon>
        <taxon>Botryosphaeriales</taxon>
        <taxon>Botryosphaeriaceae</taxon>
        <taxon>Diplodia</taxon>
    </lineage>
</organism>
<dbReference type="Proteomes" id="UP000183809">
    <property type="component" value="Unassembled WGS sequence"/>
</dbReference>
<accession>A0A1J9QLI3</accession>
<dbReference type="OrthoDB" id="3968512at2759"/>
<feature type="region of interest" description="Disordered" evidence="1">
    <location>
        <begin position="888"/>
        <end position="947"/>
    </location>
</feature>
<feature type="region of interest" description="Disordered" evidence="1">
    <location>
        <begin position="519"/>
        <end position="553"/>
    </location>
</feature>
<feature type="region of interest" description="Disordered" evidence="1">
    <location>
        <begin position="59"/>
        <end position="89"/>
    </location>
</feature>
<feature type="compositionally biased region" description="Gly residues" evidence="1">
    <location>
        <begin position="66"/>
        <end position="84"/>
    </location>
</feature>
<feature type="region of interest" description="Disordered" evidence="1">
    <location>
        <begin position="724"/>
        <end position="831"/>
    </location>
</feature>
<dbReference type="RefSeq" id="XP_020125573.1">
    <property type="nucleotide sequence ID" value="XM_020279555.1"/>
</dbReference>
<gene>
    <name evidence="2" type="ORF">BKCO1_8400023</name>
</gene>
<dbReference type="GeneID" id="31019818"/>
<protein>
    <submittedName>
        <fullName evidence="2">Uncharacterized protein</fullName>
    </submittedName>
</protein>
<proteinExistence type="predicted"/>
<sequence length="962" mass="102998">MNLRNARERRAPRRFEDELDQIYAPEEGPEPRVIHPTSRSGRPTLHIASTAFNPNVRPAAFPSLPLGGGSRVRSGGGGGGGGAGEGEDASLEDSLVVRLRLDKDERPVSLRDLVEREDDRMAEVWLRARRRGMETDDSAGSRKAKLSELHPIMRSTVIGNMYIAALDEGFQDPCFPIQHILDMSAEDAIKALDVIEDSYLDGDYPACLSSPTMLGNLLQAHRFLMQQKWPRRFLKPVDLKKCTPNPGRRVEDPHIPKGVRNMTAEHCVFFGKQKAVFSRELRNPFLIPRDVVPGQAESESLQGFGSGTPWMATDPFSLGLKECAQRSRLKFGEWSFPVGTAQQDLQHLRSGERQGQSLVREEQAASSPSTSQQHFDPQLVHFLLLSQSNIGPVATPALSQGPSAPTSPDTPAYSTAWALLRQMSPSTAPSSPSPSDLPSAIYGPSLSFENSEAEVLSMLGATASAAVPHISCSSSSLRGDDLSPSATGSTPTIGLTPDNKDEDCITFVRYPHQRLLMTQTPPSTPMAMGTEPSSPSLQRLQRQQLSRQRPVLAASSSSAMLHLFERNYHRHIQEQQAAQALTQVTSLQDVLTTERKDQQEHGQHWQGQQHNGWQHHPQAASSTVTIMADNNNTASSPPPVATATTPQPNTPDLCFSSSSAASRTDTAAFGPPPPASSYSFNIAAATAAAAAPIPAVAITPPSTIPVAPMLTTITTTTKAATNNTATATTTTASHSQQQQKQQQQQQQQHSPAFPNTRRKRSTTVTPSTTSTNRTRPSGAASCGSSSSNMPPPPSSSERARGTGNGHRVGNIIGNRNGGRNSNGNGHGHGNGFGFGLGVRHLRQRHNYHRRGGRGGRGGVVVVRPQLAMASGVAREGDGGGDVDGLVGGGTTASLRGGENGGGGGDGGGGEEEEEEEEEVVVQVGVMEEEREERAEVEGGKKPEAKDPYGMFMKGVVEYAGDD</sequence>
<feature type="compositionally biased region" description="Polar residues" evidence="1">
    <location>
        <begin position="484"/>
        <end position="493"/>
    </location>
</feature>
<evidence type="ECO:0000256" key="1">
    <source>
        <dbReference type="SAM" id="MobiDB-lite"/>
    </source>
</evidence>
<evidence type="ECO:0000313" key="2">
    <source>
        <dbReference type="EMBL" id="OJD29313.1"/>
    </source>
</evidence>
<dbReference type="STRING" id="236234.A0A1J9QLI3"/>
<dbReference type="AlphaFoldDB" id="A0A1J9QLI3"/>
<feature type="region of interest" description="Disordered" evidence="1">
    <location>
        <begin position="473"/>
        <end position="498"/>
    </location>
</feature>
<name>A0A1J9QLI3_9PEZI</name>
<feature type="compositionally biased region" description="Gly residues" evidence="1">
    <location>
        <begin position="897"/>
        <end position="907"/>
    </location>
</feature>
<feature type="compositionally biased region" description="Low complexity" evidence="1">
    <location>
        <begin position="762"/>
        <end position="788"/>
    </location>
</feature>
<feature type="compositionally biased region" description="Low complexity" evidence="1">
    <location>
        <begin position="604"/>
        <end position="618"/>
    </location>
</feature>
<feature type="compositionally biased region" description="Basic and acidic residues" evidence="1">
    <location>
        <begin position="931"/>
        <end position="946"/>
    </location>
</feature>
<feature type="compositionally biased region" description="Polar residues" evidence="1">
    <location>
        <begin position="619"/>
        <end position="631"/>
    </location>
</feature>
<feature type="region of interest" description="Disordered" evidence="1">
    <location>
        <begin position="346"/>
        <end position="373"/>
    </location>
</feature>
<feature type="compositionally biased region" description="Basic and acidic residues" evidence="1">
    <location>
        <begin position="1"/>
        <end position="16"/>
    </location>
</feature>